<evidence type="ECO:0000313" key="1">
    <source>
        <dbReference type="EMBL" id="QOU08270.1"/>
    </source>
</evidence>
<reference evidence="1 2" key="1">
    <citation type="submission" date="2020-10" db="EMBL/GenBank/DDBJ databases">
        <title>Complete genome sequence of a novel Pseudomonas fluorescens strain isolated from the flower of kumarahou (Pomaderris kumeraho).</title>
        <authorList>
            <person name="Summers M.C."/>
            <person name="Nowak V."/>
            <person name="Fairhurst M.J."/>
            <person name="Owen J.G."/>
            <person name="Gerth M.L."/>
            <person name="Patrick W.M."/>
        </authorList>
    </citation>
    <scope>NUCLEOTIDE SEQUENCE [LARGE SCALE GENOMIC DNA]</scope>
    <source>
        <strain evidence="1 2">KF1</strain>
    </source>
</reference>
<dbReference type="RefSeq" id="WP_024076484.1">
    <property type="nucleotide sequence ID" value="NZ_CP015637.1"/>
</dbReference>
<gene>
    <name evidence="1" type="ORF">IM720_21860</name>
</gene>
<dbReference type="EMBL" id="CP063233">
    <property type="protein sequence ID" value="QOU08270.1"/>
    <property type="molecule type" value="Genomic_DNA"/>
</dbReference>
<dbReference type="OrthoDB" id="7029570at2"/>
<protein>
    <submittedName>
        <fullName evidence="1">Uncharacterized protein</fullName>
    </submittedName>
</protein>
<accession>A0A1B3DC77</accession>
<dbReference type="Proteomes" id="UP000593833">
    <property type="component" value="Chromosome"/>
</dbReference>
<sequence>MRRTSTQRFITYSWAIAVLIGLAFAGLEYGLRFEIERTDATDAPSWLDLALFLCGYLFMFCLKPIQKAIQRKLCQRATHRAHPKNAG</sequence>
<organism evidence="1 2">
    <name type="scientific">Pseudomonas fluorescens</name>
    <dbReference type="NCBI Taxonomy" id="294"/>
    <lineage>
        <taxon>Bacteria</taxon>
        <taxon>Pseudomonadati</taxon>
        <taxon>Pseudomonadota</taxon>
        <taxon>Gammaproteobacteria</taxon>
        <taxon>Pseudomonadales</taxon>
        <taxon>Pseudomonadaceae</taxon>
        <taxon>Pseudomonas</taxon>
    </lineage>
</organism>
<evidence type="ECO:0000313" key="2">
    <source>
        <dbReference type="Proteomes" id="UP000593833"/>
    </source>
</evidence>
<proteinExistence type="predicted"/>
<dbReference type="AlphaFoldDB" id="A0A1B3DC77"/>
<name>A0A1B3DC77_PSEFL</name>